<dbReference type="Pfam" id="PF18758">
    <property type="entry name" value="KDZ"/>
    <property type="match status" value="1"/>
</dbReference>
<comment type="caution">
    <text evidence="3">The sequence shown here is derived from an EMBL/GenBank/DDBJ whole genome shotgun (WGS) entry which is preliminary data.</text>
</comment>
<dbReference type="Pfam" id="PF18803">
    <property type="entry name" value="CxC2"/>
    <property type="match status" value="1"/>
</dbReference>
<sequence length="447" mass="50026">MRLRLPLSTDHPTTIGDTIANLSPSNPLPRSNAVDLRAMPPSKAARQPRDLRRPLRIRCPLKRIKWICPDDDDPAQPQLEPSTAGVNVIKPSHFTDFAVIATDTAPNPDNGAPLIRCKDCFGDQLICATCCVDRHAENPLHRVEQWNGSHFQIVSLKSLGLRVQLGHPPRTRCPSAVQLHVDFVVLHTNGIHHVVVDACDCEDRFLVGPPEEQLLTAGWFPATDIRTRTCATFACMDLFVLSTQQSKTTIYDFYKMLEKLTDNSGGPVAYRYHAFLRMCREYPHLLMLKRAGIPRAQRRVNLPEGWENASPEDAFLYIIFLALDACFRLKRRMVSSELKDPSLGLGWSYMVESKPYRAYLLTVTDQKEMSTCSGLAALDYANTKFAKGYSSTRVGMGVCARHEFVQPNGVGDLQNSPFGPNNVKCYGLGHKAQCKILWVLSKNHGDI</sequence>
<feature type="domain" description="CxC2-like cysteine cluster KDZ transposase-associated" evidence="2">
    <location>
        <begin position="156"/>
        <end position="265"/>
    </location>
</feature>
<dbReference type="AlphaFoldDB" id="A0AAD7HA13"/>
<proteinExistence type="predicted"/>
<dbReference type="InterPro" id="IPR041457">
    <property type="entry name" value="CxC2_KDZ-assoc"/>
</dbReference>
<accession>A0AAD7HA13</accession>
<dbReference type="Proteomes" id="UP001215598">
    <property type="component" value="Unassembled WGS sequence"/>
</dbReference>
<gene>
    <name evidence="3" type="ORF">B0H16DRAFT_1805045</name>
</gene>
<feature type="region of interest" description="Disordered" evidence="1">
    <location>
        <begin position="1"/>
        <end position="34"/>
    </location>
</feature>
<protein>
    <recommendedName>
        <fullName evidence="2">CxC2-like cysteine cluster KDZ transposase-associated domain-containing protein</fullName>
    </recommendedName>
</protein>
<evidence type="ECO:0000259" key="2">
    <source>
        <dbReference type="Pfam" id="PF18803"/>
    </source>
</evidence>
<feature type="compositionally biased region" description="Polar residues" evidence="1">
    <location>
        <begin position="10"/>
        <end position="29"/>
    </location>
</feature>
<reference evidence="3" key="1">
    <citation type="submission" date="2023-03" db="EMBL/GenBank/DDBJ databases">
        <title>Massive genome expansion in bonnet fungi (Mycena s.s.) driven by repeated elements and novel gene families across ecological guilds.</title>
        <authorList>
            <consortium name="Lawrence Berkeley National Laboratory"/>
            <person name="Harder C.B."/>
            <person name="Miyauchi S."/>
            <person name="Viragh M."/>
            <person name="Kuo A."/>
            <person name="Thoen E."/>
            <person name="Andreopoulos B."/>
            <person name="Lu D."/>
            <person name="Skrede I."/>
            <person name="Drula E."/>
            <person name="Henrissat B."/>
            <person name="Morin E."/>
            <person name="Kohler A."/>
            <person name="Barry K."/>
            <person name="LaButti K."/>
            <person name="Morin E."/>
            <person name="Salamov A."/>
            <person name="Lipzen A."/>
            <person name="Mereny Z."/>
            <person name="Hegedus B."/>
            <person name="Baldrian P."/>
            <person name="Stursova M."/>
            <person name="Weitz H."/>
            <person name="Taylor A."/>
            <person name="Grigoriev I.V."/>
            <person name="Nagy L.G."/>
            <person name="Martin F."/>
            <person name="Kauserud H."/>
        </authorList>
    </citation>
    <scope>NUCLEOTIDE SEQUENCE</scope>
    <source>
        <strain evidence="3">CBHHK182m</strain>
    </source>
</reference>
<dbReference type="InterPro" id="IPR040521">
    <property type="entry name" value="KDZ"/>
</dbReference>
<evidence type="ECO:0000313" key="4">
    <source>
        <dbReference type="Proteomes" id="UP001215598"/>
    </source>
</evidence>
<organism evidence="3 4">
    <name type="scientific">Mycena metata</name>
    <dbReference type="NCBI Taxonomy" id="1033252"/>
    <lineage>
        <taxon>Eukaryota</taxon>
        <taxon>Fungi</taxon>
        <taxon>Dikarya</taxon>
        <taxon>Basidiomycota</taxon>
        <taxon>Agaricomycotina</taxon>
        <taxon>Agaricomycetes</taxon>
        <taxon>Agaricomycetidae</taxon>
        <taxon>Agaricales</taxon>
        <taxon>Marasmiineae</taxon>
        <taxon>Mycenaceae</taxon>
        <taxon>Mycena</taxon>
    </lineage>
</organism>
<keyword evidence="4" id="KW-1185">Reference proteome</keyword>
<evidence type="ECO:0000256" key="1">
    <source>
        <dbReference type="SAM" id="MobiDB-lite"/>
    </source>
</evidence>
<dbReference type="EMBL" id="JARKIB010000304">
    <property type="protein sequence ID" value="KAJ7715644.1"/>
    <property type="molecule type" value="Genomic_DNA"/>
</dbReference>
<name>A0AAD7HA13_9AGAR</name>
<evidence type="ECO:0000313" key="3">
    <source>
        <dbReference type="EMBL" id="KAJ7715644.1"/>
    </source>
</evidence>